<dbReference type="InterPro" id="IPR036396">
    <property type="entry name" value="Cyt_P450_sf"/>
</dbReference>
<dbReference type="InterPro" id="IPR017972">
    <property type="entry name" value="Cyt_P450_CS"/>
</dbReference>
<keyword evidence="4 5" id="KW-0408">Iron</keyword>
<proteinExistence type="inferred from homology"/>
<dbReference type="PRINTS" id="PR00385">
    <property type="entry name" value="P450"/>
</dbReference>
<feature type="binding site" description="axial binding residue" evidence="5">
    <location>
        <position position="439"/>
    </location>
    <ligand>
        <name>heme</name>
        <dbReference type="ChEBI" id="CHEBI:30413"/>
    </ligand>
    <ligandPart>
        <name>Fe</name>
        <dbReference type="ChEBI" id="CHEBI:18248"/>
    </ligandPart>
</feature>
<evidence type="ECO:0000256" key="3">
    <source>
        <dbReference type="ARBA" id="ARBA00023002"/>
    </source>
</evidence>
<dbReference type="InterPro" id="IPR002401">
    <property type="entry name" value="Cyt_P450_E_grp-I"/>
</dbReference>
<dbReference type="EMBL" id="ML991856">
    <property type="protein sequence ID" value="KAF2229687.1"/>
    <property type="molecule type" value="Genomic_DNA"/>
</dbReference>
<keyword evidence="5 6" id="KW-0349">Heme</keyword>
<keyword evidence="3 6" id="KW-0560">Oxidoreductase</keyword>
<protein>
    <submittedName>
        <fullName evidence="8">O-methylsterigmatocystin oxidoreductase</fullName>
    </submittedName>
</protein>
<dbReference type="GO" id="GO:0005506">
    <property type="term" value="F:iron ion binding"/>
    <property type="evidence" value="ECO:0007669"/>
    <property type="project" value="InterPro"/>
</dbReference>
<evidence type="ECO:0000256" key="5">
    <source>
        <dbReference type="PIRSR" id="PIRSR602401-1"/>
    </source>
</evidence>
<sequence>MIPQLFALCTLVLIVIAFVRRDRRLDSLPGPPAKYPFIGLGTSLPPKPRSRFREWGQQYGELFTFRLGWYNWVVVNSPEAMKDIFDRQSLYTSSKTPMPVGDGLALQGMRQFTMPYNKRWRAVRAITHSILAAPQTMTFKPSQEFEAKQLMHDIAFNNADDMAFYMHVRRLAFSTVMTSTYGQRVPTHDHKDMRIAFESMKLLGQITKPGAFIEDELPFLANLPFWALPSRKKVLKYREPILQSKLRLWDRLIDLINRGEAPECFGKAIVNSGYQKQGISDQLAAWVTSGLVEAGSETTSVTLQNLILRLAANPAVQDSANEEISRIVGDDRSPSFEDIPNLPYIRACTKEILRIAPLPNFGIKHHTDADITYKGQVIPKNTVLIGNLHAINFDPTRYPEPFTFRPERYLGYQKYSTDYAGGDPYERDHFVFGVGRRICPGAKLAENTLFIAAASIMWAFEVHGPLDADGKEISVDTSDDAFDPTHPFHPPKPFKARFVPRNRKRLDVVREQWAKAQKDGYVLRGQAIDLNGMVMQK</sequence>
<dbReference type="PANTHER" id="PTHR46300:SF11">
    <property type="entry name" value="OXIDOREDUCTASE, PUTATIVE-RELATED"/>
    <property type="match status" value="1"/>
</dbReference>
<keyword evidence="2 5" id="KW-0479">Metal-binding</keyword>
<organism evidence="8 9">
    <name type="scientific">Viridothelium virens</name>
    <name type="common">Speckled blister lichen</name>
    <name type="synonym">Trypethelium virens</name>
    <dbReference type="NCBI Taxonomy" id="1048519"/>
    <lineage>
        <taxon>Eukaryota</taxon>
        <taxon>Fungi</taxon>
        <taxon>Dikarya</taxon>
        <taxon>Ascomycota</taxon>
        <taxon>Pezizomycotina</taxon>
        <taxon>Dothideomycetes</taxon>
        <taxon>Dothideomycetes incertae sedis</taxon>
        <taxon>Trypetheliales</taxon>
        <taxon>Trypetheliaceae</taxon>
        <taxon>Viridothelium</taxon>
    </lineage>
</organism>
<keyword evidence="9" id="KW-1185">Reference proteome</keyword>
<dbReference type="SUPFAM" id="SSF48264">
    <property type="entry name" value="Cytochrome P450"/>
    <property type="match status" value="1"/>
</dbReference>
<dbReference type="PRINTS" id="PR00463">
    <property type="entry name" value="EP450I"/>
</dbReference>
<dbReference type="Gene3D" id="1.10.630.10">
    <property type="entry name" value="Cytochrome P450"/>
    <property type="match status" value="1"/>
</dbReference>
<dbReference type="GO" id="GO:0016705">
    <property type="term" value="F:oxidoreductase activity, acting on paired donors, with incorporation or reduction of molecular oxygen"/>
    <property type="evidence" value="ECO:0007669"/>
    <property type="project" value="InterPro"/>
</dbReference>
<dbReference type="InterPro" id="IPR001128">
    <property type="entry name" value="Cyt_P450"/>
</dbReference>
<evidence type="ECO:0000256" key="1">
    <source>
        <dbReference type="ARBA" id="ARBA00010617"/>
    </source>
</evidence>
<feature type="chain" id="PRO_5025519178" evidence="7">
    <location>
        <begin position="18"/>
        <end position="537"/>
    </location>
</feature>
<dbReference type="OrthoDB" id="1103324at2759"/>
<accession>A0A6A6GVG3</accession>
<evidence type="ECO:0000313" key="9">
    <source>
        <dbReference type="Proteomes" id="UP000800092"/>
    </source>
</evidence>
<dbReference type="InterPro" id="IPR050364">
    <property type="entry name" value="Cytochrome_P450_fung"/>
</dbReference>
<reference evidence="8" key="1">
    <citation type="journal article" date="2020" name="Stud. Mycol.">
        <title>101 Dothideomycetes genomes: a test case for predicting lifestyles and emergence of pathogens.</title>
        <authorList>
            <person name="Haridas S."/>
            <person name="Albert R."/>
            <person name="Binder M."/>
            <person name="Bloem J."/>
            <person name="Labutti K."/>
            <person name="Salamov A."/>
            <person name="Andreopoulos B."/>
            <person name="Baker S."/>
            <person name="Barry K."/>
            <person name="Bills G."/>
            <person name="Bluhm B."/>
            <person name="Cannon C."/>
            <person name="Castanera R."/>
            <person name="Culley D."/>
            <person name="Daum C."/>
            <person name="Ezra D."/>
            <person name="Gonzalez J."/>
            <person name="Henrissat B."/>
            <person name="Kuo A."/>
            <person name="Liang C."/>
            <person name="Lipzen A."/>
            <person name="Lutzoni F."/>
            <person name="Magnuson J."/>
            <person name="Mondo S."/>
            <person name="Nolan M."/>
            <person name="Ohm R."/>
            <person name="Pangilinan J."/>
            <person name="Park H.-J."/>
            <person name="Ramirez L."/>
            <person name="Alfaro M."/>
            <person name="Sun H."/>
            <person name="Tritt A."/>
            <person name="Yoshinaga Y."/>
            <person name="Zwiers L.-H."/>
            <person name="Turgeon B."/>
            <person name="Goodwin S."/>
            <person name="Spatafora J."/>
            <person name="Crous P."/>
            <person name="Grigoriev I."/>
        </authorList>
    </citation>
    <scope>NUCLEOTIDE SEQUENCE</scope>
    <source>
        <strain evidence="8">Tuck. ex Michener</strain>
    </source>
</reference>
<dbReference type="AlphaFoldDB" id="A0A6A6GVG3"/>
<evidence type="ECO:0000313" key="8">
    <source>
        <dbReference type="EMBL" id="KAF2229687.1"/>
    </source>
</evidence>
<dbReference type="GO" id="GO:0004497">
    <property type="term" value="F:monooxygenase activity"/>
    <property type="evidence" value="ECO:0007669"/>
    <property type="project" value="UniProtKB-KW"/>
</dbReference>
<evidence type="ECO:0000256" key="4">
    <source>
        <dbReference type="ARBA" id="ARBA00023004"/>
    </source>
</evidence>
<comment type="cofactor">
    <cofactor evidence="5">
        <name>heme</name>
        <dbReference type="ChEBI" id="CHEBI:30413"/>
    </cofactor>
</comment>
<dbReference type="PANTHER" id="PTHR46300">
    <property type="entry name" value="P450, PUTATIVE (EUROFUNG)-RELATED-RELATED"/>
    <property type="match status" value="1"/>
</dbReference>
<evidence type="ECO:0000256" key="6">
    <source>
        <dbReference type="RuleBase" id="RU000461"/>
    </source>
</evidence>
<gene>
    <name evidence="8" type="ORF">EV356DRAFT_455350</name>
</gene>
<comment type="similarity">
    <text evidence="1 6">Belongs to the cytochrome P450 family.</text>
</comment>
<keyword evidence="6" id="KW-0503">Monooxygenase</keyword>
<keyword evidence="7" id="KW-0732">Signal</keyword>
<evidence type="ECO:0000256" key="2">
    <source>
        <dbReference type="ARBA" id="ARBA00022723"/>
    </source>
</evidence>
<evidence type="ECO:0000256" key="7">
    <source>
        <dbReference type="SAM" id="SignalP"/>
    </source>
</evidence>
<name>A0A6A6GVG3_VIRVR</name>
<feature type="signal peptide" evidence="7">
    <location>
        <begin position="1"/>
        <end position="17"/>
    </location>
</feature>
<dbReference type="Proteomes" id="UP000800092">
    <property type="component" value="Unassembled WGS sequence"/>
</dbReference>
<dbReference type="PROSITE" id="PS00086">
    <property type="entry name" value="CYTOCHROME_P450"/>
    <property type="match status" value="1"/>
</dbReference>
<dbReference type="GO" id="GO:0020037">
    <property type="term" value="F:heme binding"/>
    <property type="evidence" value="ECO:0007669"/>
    <property type="project" value="InterPro"/>
</dbReference>
<dbReference type="Pfam" id="PF00067">
    <property type="entry name" value="p450"/>
    <property type="match status" value="1"/>
</dbReference>
<dbReference type="CDD" id="cd11065">
    <property type="entry name" value="CYP64-like"/>
    <property type="match status" value="1"/>
</dbReference>